<dbReference type="InterPro" id="IPR025401">
    <property type="entry name" value="DUF4374"/>
</dbReference>
<comment type="caution">
    <text evidence="2">The sequence shown here is derived from an EMBL/GenBank/DDBJ whole genome shotgun (WGS) entry which is preliminary data.</text>
</comment>
<feature type="chain" id="PRO_5046739198" evidence="1">
    <location>
        <begin position="28"/>
        <end position="406"/>
    </location>
</feature>
<dbReference type="PROSITE" id="PS51257">
    <property type="entry name" value="PROKAR_LIPOPROTEIN"/>
    <property type="match status" value="1"/>
</dbReference>
<evidence type="ECO:0000313" key="3">
    <source>
        <dbReference type="Proteomes" id="UP000708576"/>
    </source>
</evidence>
<proteinExistence type="predicted"/>
<dbReference type="Pfam" id="PF14298">
    <property type="entry name" value="DUF4374"/>
    <property type="match status" value="1"/>
</dbReference>
<gene>
    <name evidence="2" type="ORF">KEM10_10745</name>
</gene>
<dbReference type="RefSeq" id="WP_212216000.1">
    <property type="nucleotide sequence ID" value="NZ_JAGUCO010000006.1"/>
</dbReference>
<keyword evidence="1" id="KW-0732">Signal</keyword>
<protein>
    <submittedName>
        <fullName evidence="2">DUF4374 domain-containing protein</fullName>
    </submittedName>
</protein>
<sequence>MKHFRINKSVLQLLIAFATIGIFSACSDDGDSKTTGGEFVITGGINGENFNNSYYSVAFNDIMSGSLSFIGEDMLQMGYFSYSQIDDKIFCAGGLGATGLYVIEKDAAGNLNETASLATFNNSIQDVVKGDNSNVVAIEMSSSSDIVRLHLINTSSLEISSTVDTQVSELSDLTGPSFSGMVVSGDYVFVSYYISDPNTFATTSTDKAEVAVFNYPELTFVKVMEDSRVGPIGGFGTKAGLIKDESGNVYATSGSNPANGFSQFTKPSGILKINAGETEFDTDFFFDIEDVTGGYNTSHLVYLGDGKVFTEINTAVRSEQVIWSDSPLQTAILDLNSETINYIDGIPEHAGIGRKLEAVSIVDGSNIYMSIPEDNSIYVYRINTSDYTAVRGAEIEANFIGGIYKL</sequence>
<feature type="signal peptide" evidence="1">
    <location>
        <begin position="1"/>
        <end position="27"/>
    </location>
</feature>
<reference evidence="2 3" key="1">
    <citation type="journal article" date="2015" name="Int. J. Syst. Evol. Microbiol.">
        <title>Carboxylicivirga linearis sp. nov., isolated from a sea cucumber culture pond.</title>
        <authorList>
            <person name="Wang F.Q."/>
            <person name="Zhou Y.X."/>
            <person name="Lin X.Z."/>
            <person name="Chen G.J."/>
            <person name="Du Z.J."/>
        </authorList>
    </citation>
    <scope>NUCLEOTIDE SEQUENCE [LARGE SCALE GENOMIC DNA]</scope>
    <source>
        <strain evidence="2 3">FB218</strain>
    </source>
</reference>
<keyword evidence="3" id="KW-1185">Reference proteome</keyword>
<evidence type="ECO:0000313" key="2">
    <source>
        <dbReference type="EMBL" id="MBS2098758.1"/>
    </source>
</evidence>
<dbReference type="Proteomes" id="UP000708576">
    <property type="component" value="Unassembled WGS sequence"/>
</dbReference>
<organism evidence="2 3">
    <name type="scientific">Carboxylicivirga linearis</name>
    <dbReference type="NCBI Taxonomy" id="1628157"/>
    <lineage>
        <taxon>Bacteria</taxon>
        <taxon>Pseudomonadati</taxon>
        <taxon>Bacteroidota</taxon>
        <taxon>Bacteroidia</taxon>
        <taxon>Marinilabiliales</taxon>
        <taxon>Marinilabiliaceae</taxon>
        <taxon>Carboxylicivirga</taxon>
    </lineage>
</organism>
<name>A0ABS5JVA4_9BACT</name>
<dbReference type="EMBL" id="JAGUCO010000006">
    <property type="protein sequence ID" value="MBS2098758.1"/>
    <property type="molecule type" value="Genomic_DNA"/>
</dbReference>
<evidence type="ECO:0000256" key="1">
    <source>
        <dbReference type="SAM" id="SignalP"/>
    </source>
</evidence>
<accession>A0ABS5JVA4</accession>